<reference evidence="2" key="1">
    <citation type="submission" date="2013-07" db="EMBL/GenBank/DDBJ databases">
        <title>Sub-species coevolution in mutualistic symbiosis.</title>
        <authorList>
            <person name="Murfin K."/>
            <person name="Klassen J."/>
            <person name="Lee M."/>
            <person name="Forst S."/>
            <person name="Stock P."/>
            <person name="Goodrich-Blair H."/>
        </authorList>
    </citation>
    <scope>NUCLEOTIDE SEQUENCE [LARGE SCALE GENOMIC DNA]</scope>
    <source>
        <strain evidence="2">Oregonense</strain>
    </source>
</reference>
<comment type="caution">
    <text evidence="2">The sequence shown here is derived from an EMBL/GenBank/DDBJ whole genome shotgun (WGS) entry which is preliminary data.</text>
</comment>
<proteinExistence type="predicted"/>
<protein>
    <submittedName>
        <fullName evidence="2">Uncharacterized protein</fullName>
    </submittedName>
</protein>
<keyword evidence="1" id="KW-0472">Membrane</keyword>
<feature type="transmembrane region" description="Helical" evidence="1">
    <location>
        <begin position="27"/>
        <end position="54"/>
    </location>
</feature>
<dbReference type="HOGENOM" id="CLU_2959863_0_0_6"/>
<evidence type="ECO:0000313" key="2">
    <source>
        <dbReference type="EMBL" id="CDH07565.1"/>
    </source>
</evidence>
<evidence type="ECO:0000313" key="3">
    <source>
        <dbReference type="Proteomes" id="UP000028483"/>
    </source>
</evidence>
<organism evidence="2 3">
    <name type="scientific">Xenorhabdus bovienii str. oregonense</name>
    <dbReference type="NCBI Taxonomy" id="1398202"/>
    <lineage>
        <taxon>Bacteria</taxon>
        <taxon>Pseudomonadati</taxon>
        <taxon>Pseudomonadota</taxon>
        <taxon>Gammaproteobacteria</taxon>
        <taxon>Enterobacterales</taxon>
        <taxon>Morganellaceae</taxon>
        <taxon>Xenorhabdus</taxon>
    </lineage>
</organism>
<gene>
    <name evidence="2" type="ORF">XBO1_340002</name>
</gene>
<keyword evidence="1" id="KW-0812">Transmembrane</keyword>
<evidence type="ECO:0000256" key="1">
    <source>
        <dbReference type="SAM" id="Phobius"/>
    </source>
</evidence>
<keyword evidence="1" id="KW-1133">Transmembrane helix</keyword>
<sequence>MKHANNYLHYLKDEVIGYWELISDGDFWLYVTGLFLILTFPISLPVMALTRFVYDRMGK</sequence>
<dbReference type="Proteomes" id="UP000028483">
    <property type="component" value="Unassembled WGS sequence"/>
</dbReference>
<dbReference type="AlphaFoldDB" id="A0A077P8V8"/>
<dbReference type="EMBL" id="CBSX010000198">
    <property type="protein sequence ID" value="CDH07565.1"/>
    <property type="molecule type" value="Genomic_DNA"/>
</dbReference>
<name>A0A077P8V8_XENBV</name>
<dbReference type="RefSeq" id="WP_038252920.1">
    <property type="nucleotide sequence ID" value="NZ_CAWLUU010000031.1"/>
</dbReference>
<accession>A0A077P8V8</accession>